<accession>A0A9W9Y7P5</accession>
<dbReference type="OrthoDB" id="199913at2759"/>
<comment type="subcellular location">
    <subcellularLocation>
        <location evidence="1">Secreted</location>
    </subcellularLocation>
</comment>
<dbReference type="PANTHER" id="PTHR11610">
    <property type="entry name" value="LIPASE"/>
    <property type="match status" value="1"/>
</dbReference>
<dbReference type="PRINTS" id="PR00821">
    <property type="entry name" value="TAGLIPASE"/>
</dbReference>
<sequence>MAKSAWVKDMVLELLKKENMNASSVLNLYDAAAGNTRLVGAQVADLIDVLNNKFYVALRKIHIIGHSLGAQVAGFAGEKLVKGGKVIGRITGLDPARPGFDFDDAAARLDPSDAMFVDVIHTDVRNGAIDSSLGLQRPCGHVDFYPNGGKQQPGCGTSHVIGGAVDSFLDHAQVSFQTIVACNHMKSVAYFTASINSACAMKAFPCSNWQDFQEGKCFSCEGVCRQMGYNADQNRGNGPVLAFLQTVEEKPFCGMT</sequence>
<dbReference type="InterPro" id="IPR000734">
    <property type="entry name" value="TAG_lipase"/>
</dbReference>
<evidence type="ECO:0000256" key="2">
    <source>
        <dbReference type="ARBA" id="ARBA00010701"/>
    </source>
</evidence>
<dbReference type="GO" id="GO:0005615">
    <property type="term" value="C:extracellular space"/>
    <property type="evidence" value="ECO:0007669"/>
    <property type="project" value="TreeGrafter"/>
</dbReference>
<dbReference type="CDD" id="cd00707">
    <property type="entry name" value="Pancreat_lipase_like"/>
    <property type="match status" value="1"/>
</dbReference>
<dbReference type="AlphaFoldDB" id="A0A9W9Y7P5"/>
<dbReference type="InterPro" id="IPR013818">
    <property type="entry name" value="Lipase"/>
</dbReference>
<comment type="similarity">
    <text evidence="2 4">Belongs to the AB hydrolase superfamily. Lipase family.</text>
</comment>
<reference evidence="6" key="1">
    <citation type="submission" date="2023-01" db="EMBL/GenBank/DDBJ databases">
        <title>Genome assembly of the deep-sea coral Lophelia pertusa.</title>
        <authorList>
            <person name="Herrera S."/>
            <person name="Cordes E."/>
        </authorList>
    </citation>
    <scope>NUCLEOTIDE SEQUENCE</scope>
    <source>
        <strain evidence="6">USNM1676648</strain>
        <tissue evidence="6">Polyp</tissue>
    </source>
</reference>
<gene>
    <name evidence="6" type="ORF">OS493_035013</name>
</gene>
<evidence type="ECO:0000256" key="3">
    <source>
        <dbReference type="ARBA" id="ARBA00022525"/>
    </source>
</evidence>
<dbReference type="GO" id="GO:0016042">
    <property type="term" value="P:lipid catabolic process"/>
    <property type="evidence" value="ECO:0007669"/>
    <property type="project" value="TreeGrafter"/>
</dbReference>
<dbReference type="SUPFAM" id="SSF53474">
    <property type="entry name" value="alpha/beta-Hydrolases"/>
    <property type="match status" value="1"/>
</dbReference>
<keyword evidence="3" id="KW-0964">Secreted</keyword>
<evidence type="ECO:0000256" key="1">
    <source>
        <dbReference type="ARBA" id="ARBA00004613"/>
    </source>
</evidence>
<dbReference type="InterPro" id="IPR029058">
    <property type="entry name" value="AB_hydrolase_fold"/>
</dbReference>
<dbReference type="PANTHER" id="PTHR11610:SF181">
    <property type="entry name" value="INACTIVE PANCREATIC LIPASE-RELATED PROTEIN 1-LIKE"/>
    <property type="match status" value="1"/>
</dbReference>
<protein>
    <recommendedName>
        <fullName evidence="5">Lipase domain-containing protein</fullName>
    </recommendedName>
</protein>
<evidence type="ECO:0000313" key="7">
    <source>
        <dbReference type="Proteomes" id="UP001163046"/>
    </source>
</evidence>
<dbReference type="GO" id="GO:0016298">
    <property type="term" value="F:lipase activity"/>
    <property type="evidence" value="ECO:0007669"/>
    <property type="project" value="InterPro"/>
</dbReference>
<dbReference type="Pfam" id="PF00151">
    <property type="entry name" value="Lipase"/>
    <property type="match status" value="1"/>
</dbReference>
<feature type="domain" description="Lipase" evidence="5">
    <location>
        <begin position="4"/>
        <end position="252"/>
    </location>
</feature>
<dbReference type="Proteomes" id="UP001163046">
    <property type="component" value="Unassembled WGS sequence"/>
</dbReference>
<proteinExistence type="inferred from homology"/>
<evidence type="ECO:0000313" key="6">
    <source>
        <dbReference type="EMBL" id="KAJ7321439.1"/>
    </source>
</evidence>
<name>A0A9W9Y7P5_9CNID</name>
<dbReference type="InterPro" id="IPR033906">
    <property type="entry name" value="Lipase_N"/>
</dbReference>
<dbReference type="EMBL" id="MU827828">
    <property type="protein sequence ID" value="KAJ7321439.1"/>
    <property type="molecule type" value="Genomic_DNA"/>
</dbReference>
<evidence type="ECO:0000256" key="4">
    <source>
        <dbReference type="RuleBase" id="RU004262"/>
    </source>
</evidence>
<comment type="caution">
    <text evidence="6">The sequence shown here is derived from an EMBL/GenBank/DDBJ whole genome shotgun (WGS) entry which is preliminary data.</text>
</comment>
<organism evidence="6 7">
    <name type="scientific">Desmophyllum pertusum</name>
    <dbReference type="NCBI Taxonomy" id="174260"/>
    <lineage>
        <taxon>Eukaryota</taxon>
        <taxon>Metazoa</taxon>
        <taxon>Cnidaria</taxon>
        <taxon>Anthozoa</taxon>
        <taxon>Hexacorallia</taxon>
        <taxon>Scleractinia</taxon>
        <taxon>Caryophylliina</taxon>
        <taxon>Caryophylliidae</taxon>
        <taxon>Desmophyllum</taxon>
    </lineage>
</organism>
<keyword evidence="7" id="KW-1185">Reference proteome</keyword>
<evidence type="ECO:0000259" key="5">
    <source>
        <dbReference type="Pfam" id="PF00151"/>
    </source>
</evidence>
<dbReference type="Gene3D" id="3.40.50.1820">
    <property type="entry name" value="alpha/beta hydrolase"/>
    <property type="match status" value="1"/>
</dbReference>